<sequence length="552" mass="61587">MARVNVTPQETYNAFVDARGNMRATARALGISRGAVKYRLDRAASELGLVFDKPVSGGYISKSATRKMPLPRPGEIARYIITSAQNNTDAHVPFFENLVAYAEFAGAEVMVGSYSYNRASYSQKATKRDRGPTEDDAKDDWYDPIFEPYFVDEAVELAPMLEWRGELNILPTAKRPLSGLETYSGRKSAIFPHAKFDLVSVAGTKADGAKLTYTTGTATLMNYVQKKAGLQAEFHHAYGAVIVEVDHEGDWFVRQLNAETDGTFYDIADMGQTGAVRVADGEVHVEGIPVNTVTWGDLHARVIDPEAKAVAFDEGGMLDALRPREQHVHDVLDFTSKSHHDEKNGHRMYQKKALKWDDVRDEVREVGDLLDFIRRPWCQTVVVDANHDRHLERWLNESDYRKDHKNARFILEAELAYRVAMDSNPHQEYNFFKAALDREGFQSTDLFLGIDDSWVICDDGSGGIECSLHGDIGPNGSRGTPIGLSKMGRRANTGHTHSTAIVDGLYVAGCMSLLTQDWNKGPSAWTHSHIVTYPNGKRTIVTFYNGKWRGST</sequence>
<protein>
    <submittedName>
        <fullName evidence="2">DNA transfer protein</fullName>
    </submittedName>
</protein>
<accession>A0AAU7VGI5</accession>
<reference evidence="2" key="1">
    <citation type="submission" date="2024-06" db="EMBL/GenBank/DDBJ databases">
        <authorList>
            <person name="Lu L."/>
            <person name="Wei N."/>
            <person name="Zhang R."/>
        </authorList>
    </citation>
    <scope>NUCLEOTIDE SEQUENCE</scope>
</reference>
<dbReference type="InterPro" id="IPR042070">
    <property type="entry name" value="PucR_C-HTH_sf"/>
</dbReference>
<feature type="domain" description="PucR C-terminal helix-turn-helix" evidence="1">
    <location>
        <begin position="10"/>
        <end position="54"/>
    </location>
</feature>
<dbReference type="Pfam" id="PF13556">
    <property type="entry name" value="HTH_30"/>
    <property type="match status" value="1"/>
</dbReference>
<organism evidence="2">
    <name type="scientific">Dinoroseobacter phage vB_DshS_R26L</name>
    <dbReference type="NCBI Taxonomy" id="3161158"/>
    <lineage>
        <taxon>Viruses</taxon>
        <taxon>Duplodnaviria</taxon>
        <taxon>Heunggongvirae</taxon>
        <taxon>Uroviricota</taxon>
        <taxon>Caudoviricetes</taxon>
        <taxon>Nanhaivirus</taxon>
    </lineage>
</organism>
<evidence type="ECO:0000259" key="1">
    <source>
        <dbReference type="Pfam" id="PF13556"/>
    </source>
</evidence>
<evidence type="ECO:0000313" key="2">
    <source>
        <dbReference type="EMBL" id="XBW75403.1"/>
    </source>
</evidence>
<name>A0AAU7VGI5_9CAUD</name>
<gene>
    <name evidence="2" type="ORF">vBDshSR26L_88</name>
</gene>
<dbReference type="EMBL" id="PP882867">
    <property type="protein sequence ID" value="XBW75403.1"/>
    <property type="molecule type" value="Genomic_DNA"/>
</dbReference>
<proteinExistence type="predicted"/>
<dbReference type="Gene3D" id="1.10.10.2840">
    <property type="entry name" value="PucR C-terminal helix-turn-helix domain"/>
    <property type="match status" value="1"/>
</dbReference>
<dbReference type="InterPro" id="IPR025736">
    <property type="entry name" value="PucR_C-HTH_dom"/>
</dbReference>